<gene>
    <name evidence="4" type="ORF">VFH_VI017520</name>
</gene>
<proteinExistence type="predicted"/>
<dbReference type="PANTHER" id="PTHR31153:SF1">
    <property type="entry name" value="CALMODULIN CALCIUM-DEPENDENT NAD KINASE"/>
    <property type="match status" value="1"/>
</dbReference>
<dbReference type="PANTHER" id="PTHR31153">
    <property type="entry name" value="CALMODULIN CALCIUM-DEPENDENT NAD KINASE"/>
    <property type="match status" value="1"/>
</dbReference>
<evidence type="ECO:0000259" key="3">
    <source>
        <dbReference type="Pfam" id="PF06414"/>
    </source>
</evidence>
<dbReference type="InterPro" id="IPR044802">
    <property type="entry name" value="NADKc-like"/>
</dbReference>
<dbReference type="InterPro" id="IPR010488">
    <property type="entry name" value="Zeta_toxin_domain"/>
</dbReference>
<protein>
    <recommendedName>
        <fullName evidence="3">Zeta toxin domain-containing protein</fullName>
    </recommendedName>
</protein>
<organism evidence="4 5">
    <name type="scientific">Vicia faba</name>
    <name type="common">Broad bean</name>
    <name type="synonym">Faba vulgaris</name>
    <dbReference type="NCBI Taxonomy" id="3906"/>
    <lineage>
        <taxon>Eukaryota</taxon>
        <taxon>Viridiplantae</taxon>
        <taxon>Streptophyta</taxon>
        <taxon>Embryophyta</taxon>
        <taxon>Tracheophyta</taxon>
        <taxon>Spermatophyta</taxon>
        <taxon>Magnoliopsida</taxon>
        <taxon>eudicotyledons</taxon>
        <taxon>Gunneridae</taxon>
        <taxon>Pentapetalae</taxon>
        <taxon>rosids</taxon>
        <taxon>fabids</taxon>
        <taxon>Fabales</taxon>
        <taxon>Fabaceae</taxon>
        <taxon>Papilionoideae</taxon>
        <taxon>50 kb inversion clade</taxon>
        <taxon>NPAAA clade</taxon>
        <taxon>Hologalegina</taxon>
        <taxon>IRL clade</taxon>
        <taxon>Fabeae</taxon>
        <taxon>Vicia</taxon>
    </lineage>
</organism>
<accession>A0AAV1B1I4</accession>
<dbReference type="EMBL" id="OX451741">
    <property type="protein sequence ID" value="CAI8616191.1"/>
    <property type="molecule type" value="Genomic_DNA"/>
</dbReference>
<dbReference type="Gene3D" id="3.40.50.300">
    <property type="entry name" value="P-loop containing nucleotide triphosphate hydrolases"/>
    <property type="match status" value="1"/>
</dbReference>
<keyword evidence="5" id="KW-1185">Reference proteome</keyword>
<dbReference type="GO" id="GO:0016301">
    <property type="term" value="F:kinase activity"/>
    <property type="evidence" value="ECO:0007669"/>
    <property type="project" value="InterPro"/>
</dbReference>
<reference evidence="4 5" key="1">
    <citation type="submission" date="2023-01" db="EMBL/GenBank/DDBJ databases">
        <authorList>
            <person name="Kreplak J."/>
        </authorList>
    </citation>
    <scope>NUCLEOTIDE SEQUENCE [LARGE SCALE GENOMIC DNA]</scope>
</reference>
<evidence type="ECO:0000313" key="4">
    <source>
        <dbReference type="EMBL" id="CAI8616191.1"/>
    </source>
</evidence>
<evidence type="ECO:0000256" key="1">
    <source>
        <dbReference type="ARBA" id="ARBA00022741"/>
    </source>
</evidence>
<dbReference type="InterPro" id="IPR027417">
    <property type="entry name" value="P-loop_NTPase"/>
</dbReference>
<dbReference type="AlphaFoldDB" id="A0AAV1B1I4"/>
<keyword evidence="2" id="KW-0067">ATP-binding</keyword>
<keyword evidence="1" id="KW-0547">Nucleotide-binding</keyword>
<dbReference type="GO" id="GO:0005524">
    <property type="term" value="F:ATP binding"/>
    <property type="evidence" value="ECO:0007669"/>
    <property type="project" value="UniProtKB-KW"/>
</dbReference>
<sequence>MITSESSNNMQLQLQDGTTSSVNVMSNLAHVMAASIVGLIGDNSVMVDQQKIVPYLNQTESGRVAKLEIFFHYVARQMGFVDAGEVPELCRLAQDYLRNTEGCKENIYQYLANGDNANALYAKLIEEFERCILSYFAFHWNRASFIITQVLSSQSQPKINLKNILLEATREHRFERITKKLKVARVFSTLVEEIKAIKGDSQSCDDKVSIVQNILRESLWLEVASNVVVVEADAFKESDVIYRALNSKGHHDEMLQSAELVHQTSIDAASSLLVTTLNKGRDVIMDSTLAWEPFLEKTIAMARNVHKKRCLR</sequence>
<evidence type="ECO:0000256" key="2">
    <source>
        <dbReference type="ARBA" id="ARBA00022840"/>
    </source>
</evidence>
<evidence type="ECO:0000313" key="5">
    <source>
        <dbReference type="Proteomes" id="UP001157006"/>
    </source>
</evidence>
<dbReference type="Pfam" id="PF06414">
    <property type="entry name" value="Zeta_toxin"/>
    <property type="match status" value="1"/>
</dbReference>
<dbReference type="Proteomes" id="UP001157006">
    <property type="component" value="Chromosome 6"/>
</dbReference>
<name>A0AAV1B1I4_VICFA</name>
<feature type="domain" description="Zeta toxin" evidence="3">
    <location>
        <begin position="220"/>
        <end position="304"/>
    </location>
</feature>